<gene>
    <name evidence="3" type="ORF">SLEP1_g25137</name>
</gene>
<dbReference type="AlphaFoldDB" id="A0AAV5JU16"/>
<name>A0AAV5JU16_9ROSI</name>
<dbReference type="PANTHER" id="PTHR48006:SF47">
    <property type="entry name" value="PHYTOSULFOKINE RECEPTOR 2-LIKE"/>
    <property type="match status" value="1"/>
</dbReference>
<dbReference type="InterPro" id="IPR051824">
    <property type="entry name" value="LRR_Rcpt-Like_S/T_Kinase"/>
</dbReference>
<evidence type="ECO:0000259" key="2">
    <source>
        <dbReference type="PROSITE" id="PS50011"/>
    </source>
</evidence>
<dbReference type="GO" id="GO:0016020">
    <property type="term" value="C:membrane"/>
    <property type="evidence" value="ECO:0007669"/>
    <property type="project" value="UniProtKB-SubCell"/>
</dbReference>
<protein>
    <recommendedName>
        <fullName evidence="2">Protein kinase domain-containing protein</fullName>
    </recommendedName>
</protein>
<keyword evidence="4" id="KW-1185">Reference proteome</keyword>
<comment type="caution">
    <text evidence="3">The sequence shown here is derived from an EMBL/GenBank/DDBJ whole genome shotgun (WGS) entry which is preliminary data.</text>
</comment>
<reference evidence="3 4" key="1">
    <citation type="journal article" date="2021" name="Commun. Biol.">
        <title>The genome of Shorea leprosula (Dipterocarpaceae) highlights the ecological relevance of drought in aseasonal tropical rainforests.</title>
        <authorList>
            <person name="Ng K.K.S."/>
            <person name="Kobayashi M.J."/>
            <person name="Fawcett J.A."/>
            <person name="Hatakeyama M."/>
            <person name="Paape T."/>
            <person name="Ng C.H."/>
            <person name="Ang C.C."/>
            <person name="Tnah L.H."/>
            <person name="Lee C.T."/>
            <person name="Nishiyama T."/>
            <person name="Sese J."/>
            <person name="O'Brien M.J."/>
            <person name="Copetti D."/>
            <person name="Mohd Noor M.I."/>
            <person name="Ong R.C."/>
            <person name="Putra M."/>
            <person name="Sireger I.Z."/>
            <person name="Indrioko S."/>
            <person name="Kosugi Y."/>
            <person name="Izuno A."/>
            <person name="Isagi Y."/>
            <person name="Lee S.L."/>
            <person name="Shimizu K.K."/>
        </authorList>
    </citation>
    <scope>NUCLEOTIDE SEQUENCE [LARGE SCALE GENOMIC DNA]</scope>
    <source>
        <strain evidence="3">214</strain>
    </source>
</reference>
<dbReference type="EMBL" id="BPVZ01000040">
    <property type="protein sequence ID" value="GKV14235.1"/>
    <property type="molecule type" value="Genomic_DNA"/>
</dbReference>
<accession>A0AAV5JU16</accession>
<dbReference type="InterPro" id="IPR000719">
    <property type="entry name" value="Prot_kinase_dom"/>
</dbReference>
<dbReference type="PANTHER" id="PTHR48006">
    <property type="entry name" value="LEUCINE-RICH REPEAT-CONTAINING PROTEIN DDB_G0281931-RELATED"/>
    <property type="match status" value="1"/>
</dbReference>
<dbReference type="Gene3D" id="1.10.510.10">
    <property type="entry name" value="Transferase(Phosphotransferase) domain 1"/>
    <property type="match status" value="1"/>
</dbReference>
<dbReference type="Proteomes" id="UP001054252">
    <property type="component" value="Unassembled WGS sequence"/>
</dbReference>
<dbReference type="SUPFAM" id="SSF56112">
    <property type="entry name" value="Protein kinase-like (PK-like)"/>
    <property type="match status" value="1"/>
</dbReference>
<dbReference type="PROSITE" id="PS50011">
    <property type="entry name" value="PROTEIN_KINASE_DOM"/>
    <property type="match status" value="1"/>
</dbReference>
<dbReference type="InterPro" id="IPR011009">
    <property type="entry name" value="Kinase-like_dom_sf"/>
</dbReference>
<dbReference type="Pfam" id="PF07714">
    <property type="entry name" value="PK_Tyr_Ser-Thr"/>
    <property type="match status" value="1"/>
</dbReference>
<organism evidence="3 4">
    <name type="scientific">Rubroshorea leprosula</name>
    <dbReference type="NCBI Taxonomy" id="152421"/>
    <lineage>
        <taxon>Eukaryota</taxon>
        <taxon>Viridiplantae</taxon>
        <taxon>Streptophyta</taxon>
        <taxon>Embryophyta</taxon>
        <taxon>Tracheophyta</taxon>
        <taxon>Spermatophyta</taxon>
        <taxon>Magnoliopsida</taxon>
        <taxon>eudicotyledons</taxon>
        <taxon>Gunneridae</taxon>
        <taxon>Pentapetalae</taxon>
        <taxon>rosids</taxon>
        <taxon>malvids</taxon>
        <taxon>Malvales</taxon>
        <taxon>Dipterocarpaceae</taxon>
        <taxon>Rubroshorea</taxon>
    </lineage>
</organism>
<proteinExistence type="predicted"/>
<evidence type="ECO:0000256" key="1">
    <source>
        <dbReference type="ARBA" id="ARBA00004479"/>
    </source>
</evidence>
<evidence type="ECO:0000313" key="4">
    <source>
        <dbReference type="Proteomes" id="UP001054252"/>
    </source>
</evidence>
<comment type="subcellular location">
    <subcellularLocation>
        <location evidence="1">Membrane</location>
        <topology evidence="1">Single-pass type I membrane protein</topology>
    </subcellularLocation>
</comment>
<dbReference type="InterPro" id="IPR001245">
    <property type="entry name" value="Ser-Thr/Tyr_kinase_cat_dom"/>
</dbReference>
<evidence type="ECO:0000313" key="3">
    <source>
        <dbReference type="EMBL" id="GKV14235.1"/>
    </source>
</evidence>
<dbReference type="GO" id="GO:0004672">
    <property type="term" value="F:protein kinase activity"/>
    <property type="evidence" value="ECO:0007669"/>
    <property type="project" value="InterPro"/>
</dbReference>
<sequence length="146" mass="16631">MLELAIATKNFSSDLIIGDGSFELVYKTTLSNNVTIAIKKLNRDAFQGLHELWVKMEMLGKLSHQNMVKILGYCLMGHDRILIYEFLEKGSVGQWLHDTSSPEERELANWQALLSWRTKIKVITVIANGLAYLLGRDTLVILEDEH</sequence>
<dbReference type="GO" id="GO:0005524">
    <property type="term" value="F:ATP binding"/>
    <property type="evidence" value="ECO:0007669"/>
    <property type="project" value="InterPro"/>
</dbReference>
<feature type="domain" description="Protein kinase" evidence="2">
    <location>
        <begin position="11"/>
        <end position="146"/>
    </location>
</feature>